<dbReference type="InterPro" id="IPR003663">
    <property type="entry name" value="Sugar/inositol_transpt"/>
</dbReference>
<organism evidence="12 13">
    <name type="scientific">Candidatus Pseudobacter hemicellulosilyticus</name>
    <dbReference type="NCBI Taxonomy" id="3121375"/>
    <lineage>
        <taxon>Bacteria</taxon>
        <taxon>Pseudomonadati</taxon>
        <taxon>Bacteroidota</taxon>
        <taxon>Chitinophagia</taxon>
        <taxon>Chitinophagales</taxon>
        <taxon>Chitinophagaceae</taxon>
        <taxon>Pseudobacter</taxon>
    </lineage>
</organism>
<dbReference type="Proteomes" id="UP001220610">
    <property type="component" value="Chromosome"/>
</dbReference>
<dbReference type="InterPro" id="IPR036259">
    <property type="entry name" value="MFS_trans_sf"/>
</dbReference>
<dbReference type="InterPro" id="IPR050814">
    <property type="entry name" value="Myo-inositol_Transporter"/>
</dbReference>
<dbReference type="PROSITE" id="PS00216">
    <property type="entry name" value="SUGAR_TRANSPORT_1"/>
    <property type="match status" value="1"/>
</dbReference>
<dbReference type="PANTHER" id="PTHR48020">
    <property type="entry name" value="PROTON MYO-INOSITOL COTRANSPORTER"/>
    <property type="match status" value="1"/>
</dbReference>
<accession>A0AAJ5WRY1</accession>
<keyword evidence="6 10" id="KW-0812">Transmembrane</keyword>
<feature type="transmembrane region" description="Helical" evidence="10">
    <location>
        <begin position="138"/>
        <end position="157"/>
    </location>
</feature>
<dbReference type="AlphaFoldDB" id="A0AAJ5WRY1"/>
<dbReference type="PROSITE" id="PS50850">
    <property type="entry name" value="MFS"/>
    <property type="match status" value="1"/>
</dbReference>
<keyword evidence="4" id="KW-1003">Cell membrane</keyword>
<feature type="transmembrane region" description="Helical" evidence="10">
    <location>
        <begin position="404"/>
        <end position="424"/>
    </location>
</feature>
<comment type="similarity">
    <text evidence="2 9">Belongs to the major facilitator superfamily. Sugar transporter (TC 2.A.1.1) family.</text>
</comment>
<evidence type="ECO:0000256" key="1">
    <source>
        <dbReference type="ARBA" id="ARBA00004651"/>
    </source>
</evidence>
<keyword evidence="8 10" id="KW-0472">Membrane</keyword>
<gene>
    <name evidence="12" type="ORF">P0Y53_24530</name>
</gene>
<feature type="transmembrane region" description="Helical" evidence="10">
    <location>
        <begin position="169"/>
        <end position="188"/>
    </location>
</feature>
<evidence type="ECO:0000313" key="13">
    <source>
        <dbReference type="Proteomes" id="UP001220610"/>
    </source>
</evidence>
<evidence type="ECO:0000259" key="11">
    <source>
        <dbReference type="PROSITE" id="PS50850"/>
    </source>
</evidence>
<feature type="transmembrane region" description="Helical" evidence="10">
    <location>
        <begin position="9"/>
        <end position="31"/>
    </location>
</feature>
<keyword evidence="7 10" id="KW-1133">Transmembrane helix</keyword>
<protein>
    <submittedName>
        <fullName evidence="12">Sugar porter family MFS transporter</fullName>
    </submittedName>
</protein>
<name>A0AAJ5WRY1_9BACT</name>
<evidence type="ECO:0000256" key="7">
    <source>
        <dbReference type="ARBA" id="ARBA00022989"/>
    </source>
</evidence>
<keyword evidence="3 9" id="KW-0813">Transport</keyword>
<sequence length="442" mass="47909">MKTSFNSSYILGISFISALGGYLFGFDFAVISGALPFLQKQFGLDAYWEGFATGSLALGAILGCVLAGSVSEKYGRRMGLLLAACIFGISSLAMAFSPGRDFFIAFRFVAGVGVGMASMLSPLYIAEISPAHTRGRMVAINQLTVVLGILVTNLVNYNLRNSGEDAWRWMFGLGAVPSFFFLVGAWWLPESPRWLLKMNRRAEAEKILTKIGGDAFAEESVSSISRSLAGVTTISYRAVFKKAVLPAVLVGIGLAVFQQLCGINVVFNYTPRIFESIGVSADGQLLQTVFIGAVNLVFTILAMLLVDKLGRKPLMLIGAGGLAVLYLVVVQLLGAGSQQVSWFLLSAIGVYAMSLAPVTWVLISEIFPNKIRSAASSVAILCLWAAYFVLVFSFPILFERLKDSTFYIYSAICFLGLLFIWRCVKETKGKTLEELEGVIAPH</sequence>
<evidence type="ECO:0000256" key="2">
    <source>
        <dbReference type="ARBA" id="ARBA00010992"/>
    </source>
</evidence>
<comment type="subcellular location">
    <subcellularLocation>
        <location evidence="1">Cell membrane</location>
        <topology evidence="1">Multi-pass membrane protein</topology>
    </subcellularLocation>
</comment>
<feature type="transmembrane region" description="Helical" evidence="10">
    <location>
        <begin position="102"/>
        <end position="126"/>
    </location>
</feature>
<reference evidence="12" key="1">
    <citation type="submission" date="2023-03" db="EMBL/GenBank/DDBJ databases">
        <title>Andean soil-derived lignocellulolytic bacterial consortium as a source of novel taxa and putative plastic-active enzymes.</title>
        <authorList>
            <person name="Diaz-Garcia L."/>
            <person name="Chuvochina M."/>
            <person name="Feuerriegel G."/>
            <person name="Bunk B."/>
            <person name="Sproer C."/>
            <person name="Streit W.R."/>
            <person name="Rodriguez L.M."/>
            <person name="Overmann J."/>
            <person name="Jimenez D.J."/>
        </authorList>
    </citation>
    <scope>NUCLEOTIDE SEQUENCE</scope>
    <source>
        <strain evidence="12">MAG 7</strain>
    </source>
</reference>
<dbReference type="Pfam" id="PF00083">
    <property type="entry name" value="Sugar_tr"/>
    <property type="match status" value="1"/>
</dbReference>
<dbReference type="PANTHER" id="PTHR48020:SF12">
    <property type="entry name" value="PROTON MYO-INOSITOL COTRANSPORTER"/>
    <property type="match status" value="1"/>
</dbReference>
<evidence type="ECO:0000256" key="8">
    <source>
        <dbReference type="ARBA" id="ARBA00023136"/>
    </source>
</evidence>
<evidence type="ECO:0000256" key="6">
    <source>
        <dbReference type="ARBA" id="ARBA00022692"/>
    </source>
</evidence>
<feature type="transmembrane region" description="Helical" evidence="10">
    <location>
        <begin position="285"/>
        <end position="306"/>
    </location>
</feature>
<dbReference type="EMBL" id="CP119311">
    <property type="protein sequence ID" value="WEK35665.1"/>
    <property type="molecule type" value="Genomic_DNA"/>
</dbReference>
<dbReference type="PROSITE" id="PS00217">
    <property type="entry name" value="SUGAR_TRANSPORT_2"/>
    <property type="match status" value="1"/>
</dbReference>
<dbReference type="InterPro" id="IPR005829">
    <property type="entry name" value="Sugar_transporter_CS"/>
</dbReference>
<feature type="transmembrane region" description="Helical" evidence="10">
    <location>
        <begin position="313"/>
        <end position="334"/>
    </location>
</feature>
<feature type="transmembrane region" description="Helical" evidence="10">
    <location>
        <begin position="243"/>
        <end position="265"/>
    </location>
</feature>
<proteinExistence type="inferred from homology"/>
<keyword evidence="5" id="KW-0762">Sugar transport</keyword>
<dbReference type="SUPFAM" id="SSF103473">
    <property type="entry name" value="MFS general substrate transporter"/>
    <property type="match status" value="1"/>
</dbReference>
<dbReference type="GO" id="GO:0022857">
    <property type="term" value="F:transmembrane transporter activity"/>
    <property type="evidence" value="ECO:0007669"/>
    <property type="project" value="InterPro"/>
</dbReference>
<feature type="transmembrane region" description="Helical" evidence="10">
    <location>
        <begin position="375"/>
        <end position="398"/>
    </location>
</feature>
<evidence type="ECO:0000256" key="3">
    <source>
        <dbReference type="ARBA" id="ARBA00022448"/>
    </source>
</evidence>
<feature type="transmembrane region" description="Helical" evidence="10">
    <location>
        <begin position="78"/>
        <end position="96"/>
    </location>
</feature>
<evidence type="ECO:0000256" key="10">
    <source>
        <dbReference type="SAM" id="Phobius"/>
    </source>
</evidence>
<evidence type="ECO:0000256" key="4">
    <source>
        <dbReference type="ARBA" id="ARBA00022475"/>
    </source>
</evidence>
<dbReference type="InterPro" id="IPR005828">
    <property type="entry name" value="MFS_sugar_transport-like"/>
</dbReference>
<evidence type="ECO:0000256" key="9">
    <source>
        <dbReference type="RuleBase" id="RU003346"/>
    </source>
</evidence>
<dbReference type="InterPro" id="IPR020846">
    <property type="entry name" value="MFS_dom"/>
</dbReference>
<feature type="transmembrane region" description="Helical" evidence="10">
    <location>
        <begin position="340"/>
        <end position="363"/>
    </location>
</feature>
<dbReference type="NCBIfam" id="TIGR00879">
    <property type="entry name" value="SP"/>
    <property type="match status" value="1"/>
</dbReference>
<feature type="transmembrane region" description="Helical" evidence="10">
    <location>
        <begin position="51"/>
        <end position="71"/>
    </location>
</feature>
<dbReference type="FunFam" id="1.20.1250.20:FF:000122">
    <property type="entry name" value="D-xylose transporter XylE"/>
    <property type="match status" value="1"/>
</dbReference>
<evidence type="ECO:0000256" key="5">
    <source>
        <dbReference type="ARBA" id="ARBA00022597"/>
    </source>
</evidence>
<dbReference type="Gene3D" id="1.20.1250.20">
    <property type="entry name" value="MFS general substrate transporter like domains"/>
    <property type="match status" value="2"/>
</dbReference>
<dbReference type="PRINTS" id="PR00171">
    <property type="entry name" value="SUGRTRNSPORT"/>
</dbReference>
<evidence type="ECO:0000313" key="12">
    <source>
        <dbReference type="EMBL" id="WEK35665.1"/>
    </source>
</evidence>
<dbReference type="GO" id="GO:0005886">
    <property type="term" value="C:plasma membrane"/>
    <property type="evidence" value="ECO:0007669"/>
    <property type="project" value="UniProtKB-SubCell"/>
</dbReference>
<feature type="domain" description="Major facilitator superfamily (MFS) profile" evidence="11">
    <location>
        <begin position="13"/>
        <end position="428"/>
    </location>
</feature>